<name>Q10ZX7_TRIEI</name>
<keyword evidence="3" id="KW-0732">Signal</keyword>
<evidence type="ECO:0000256" key="3">
    <source>
        <dbReference type="ARBA" id="ARBA00022729"/>
    </source>
</evidence>
<proteinExistence type="predicted"/>
<keyword evidence="2" id="KW-0964">Secreted</keyword>
<dbReference type="AlphaFoldDB" id="Q10ZX7"/>
<accession>Q10ZX7</accession>
<dbReference type="HOGENOM" id="CLU_330613_0_0_3"/>
<dbReference type="Gene3D" id="2.60.40.10">
    <property type="entry name" value="Immunoglobulins"/>
    <property type="match status" value="7"/>
</dbReference>
<dbReference type="GO" id="GO:0005576">
    <property type="term" value="C:extracellular region"/>
    <property type="evidence" value="ECO:0007669"/>
    <property type="project" value="UniProtKB-SubCell"/>
</dbReference>
<evidence type="ECO:0000256" key="1">
    <source>
        <dbReference type="ARBA" id="ARBA00004613"/>
    </source>
</evidence>
<dbReference type="OrthoDB" id="6074739at2"/>
<dbReference type="InterPro" id="IPR033764">
    <property type="entry name" value="Sdr_B"/>
</dbReference>
<feature type="domain" description="SD-repeat containing protein B" evidence="4">
    <location>
        <begin position="130"/>
        <end position="211"/>
    </location>
</feature>
<feature type="domain" description="SD-repeat containing protein B" evidence="4">
    <location>
        <begin position="433"/>
        <end position="519"/>
    </location>
</feature>
<organism evidence="5">
    <name type="scientific">Trichodesmium erythraeum (strain IMS101)</name>
    <dbReference type="NCBI Taxonomy" id="203124"/>
    <lineage>
        <taxon>Bacteria</taxon>
        <taxon>Bacillati</taxon>
        <taxon>Cyanobacteriota</taxon>
        <taxon>Cyanophyceae</taxon>
        <taxon>Oscillatoriophycideae</taxon>
        <taxon>Oscillatoriales</taxon>
        <taxon>Microcoleaceae</taxon>
        <taxon>Trichodesmium</taxon>
    </lineage>
</organism>
<comment type="subcellular location">
    <subcellularLocation>
        <location evidence="1">Secreted</location>
    </subcellularLocation>
</comment>
<dbReference type="InterPro" id="IPR013783">
    <property type="entry name" value="Ig-like_fold"/>
</dbReference>
<protein>
    <submittedName>
        <fullName evidence="5">Cna B-type</fullName>
    </submittedName>
</protein>
<feature type="domain" description="SD-repeat containing protein B" evidence="4">
    <location>
        <begin position="230"/>
        <end position="305"/>
    </location>
</feature>
<evidence type="ECO:0000256" key="2">
    <source>
        <dbReference type="ARBA" id="ARBA00022525"/>
    </source>
</evidence>
<feature type="domain" description="SD-repeat containing protein B" evidence="4">
    <location>
        <begin position="330"/>
        <end position="415"/>
    </location>
</feature>
<dbReference type="STRING" id="203124.Tery_3048"/>
<feature type="domain" description="SD-repeat containing protein B" evidence="4">
    <location>
        <begin position="29"/>
        <end position="101"/>
    </location>
</feature>
<dbReference type="Pfam" id="PF17210">
    <property type="entry name" value="SdrD_B"/>
    <property type="match status" value="7"/>
</dbReference>
<dbReference type="InterPro" id="IPR051417">
    <property type="entry name" value="SDr/BOS_complex"/>
</dbReference>
<reference evidence="5" key="1">
    <citation type="submission" date="2006-06" db="EMBL/GenBank/DDBJ databases">
        <title>Complete sequence of Trichodesmium erythraeum IMS101.</title>
        <authorList>
            <consortium name="US DOE Joint Genome Institute"/>
            <person name="Copeland A."/>
            <person name="Lucas S."/>
            <person name="Lapidus A."/>
            <person name="Barry K."/>
            <person name="Detter J.C."/>
            <person name="Glavina del Rio T."/>
            <person name="Hammon N."/>
            <person name="Israni S."/>
            <person name="Dalin E."/>
            <person name="Tice H."/>
            <person name="Pitluck S."/>
            <person name="Kiss H."/>
            <person name="Munk A.C."/>
            <person name="Brettin T."/>
            <person name="Bruce D."/>
            <person name="Han C."/>
            <person name="Tapia R."/>
            <person name="Gilna P."/>
            <person name="Schmutz J."/>
            <person name="Larimer F."/>
            <person name="Land M."/>
            <person name="Hauser L."/>
            <person name="Kyrpides N."/>
            <person name="Kim E."/>
            <person name="Richardson P."/>
        </authorList>
    </citation>
    <scope>NUCLEOTIDE SEQUENCE [LARGE SCALE GENOMIC DNA]</scope>
    <source>
        <strain evidence="5">IMS101</strain>
    </source>
</reference>
<dbReference type="PANTHER" id="PTHR23303">
    <property type="entry name" value="CARBOXYPEPTIDASE REGULATORY REGION-CONTAINING"/>
    <property type="match status" value="1"/>
</dbReference>
<sequence>MTISRSSQLNSTSNIHNLSNPGQISGAKFNDINFNAILDPGELGLRDITLYLDLNQNKFLDEGEPATITGVNGEYSFRNLPPNTYILREISPIGFASTTPDPILNVIPGSNLIVNVGNVSNRGQISGAKFNDINSNGKFDSGEFGLQDITLYLDLNQNQFLDNGEPVTITDVNGEYSFQNLPPNTYILREISPTGFTPTTPDPILNLTPNSNLIANIGSVSNRGQISGTKFNDINSNGKFDPGEFGLQDITLYLDLNQNGFLDEREPATITGVNGEYSFQDLPPNTYILRDISPTNFISTTPKSILNVTPGSNLIANIGSVNNQGSISGIKFNDTNTNGIFDPGELGLQNITLYLDLNKNGLLDGEEPSTMTNVNGEYSFQNLPVNTYIIRENQVSDFIQTTPDPIINVTPGSNIRNINIGNVNNRGKISGTKFNDTNTNGMFDPGELGLADIALYLDLNQNGFLDEEEPSTITDVNGEYSFQDLPSNTYILREISPPGFAKTTPEPVVNVTPGSNITNINIGNVNNRGEISGTKFNDTNTNGILDPGESGLANITLYLDLNKNELLDEGEPQTITDVNGEYSFQDLPPNTYIIRDDQVIDLDQTTPDPIVNITPGSNIRNINIGNVSNRGEINGIKFNDKNTDGILNPGENGLGNFTLYLDLNDNSLLDFGEPATITDEFGFYSFKDLPPNVYIIREVQKIGFSQTTTDPVVNVTPGSNINDINIGNFNEFI</sequence>
<dbReference type="RefSeq" id="WP_011612550.1">
    <property type="nucleotide sequence ID" value="NC_008312.1"/>
</dbReference>
<evidence type="ECO:0000313" key="5">
    <source>
        <dbReference type="EMBL" id="ABG52197.1"/>
    </source>
</evidence>
<feature type="domain" description="SD-repeat containing protein B" evidence="4">
    <location>
        <begin position="535"/>
        <end position="619"/>
    </location>
</feature>
<dbReference type="SUPFAM" id="SSF117074">
    <property type="entry name" value="Hypothetical protein PA1324"/>
    <property type="match status" value="7"/>
</dbReference>
<dbReference type="EMBL" id="CP000393">
    <property type="protein sequence ID" value="ABG52197.1"/>
    <property type="molecule type" value="Genomic_DNA"/>
</dbReference>
<evidence type="ECO:0000259" key="4">
    <source>
        <dbReference type="Pfam" id="PF17210"/>
    </source>
</evidence>
<gene>
    <name evidence="5" type="ordered locus">Tery_3048</name>
</gene>
<dbReference type="eggNOG" id="COG4932">
    <property type="taxonomic scope" value="Bacteria"/>
</dbReference>
<dbReference type="PANTHER" id="PTHR23303:SF15">
    <property type="entry name" value="COLOSSIN-A"/>
    <property type="match status" value="1"/>
</dbReference>
<feature type="domain" description="SD-repeat containing protein B" evidence="4">
    <location>
        <begin position="637"/>
        <end position="724"/>
    </location>
</feature>
<dbReference type="KEGG" id="ter:Tery_3048"/>